<dbReference type="KEGG" id="pyo:PY17X_1312500"/>
<evidence type="ECO:0000313" key="1">
    <source>
        <dbReference type="EMBL" id="CDU19746.1"/>
    </source>
</evidence>
<dbReference type="VEuPathDB" id="PlasmoDB:PYYM_1309500"/>
<dbReference type="Proteomes" id="UP000072874">
    <property type="component" value="Chromosome 13"/>
</dbReference>
<name>A0A077Y8I1_PLAYE</name>
<proteinExistence type="predicted"/>
<protein>
    <submittedName>
        <fullName evidence="1">Uncharacterized protein</fullName>
    </submittedName>
</protein>
<sequence>MLEKINTFPLIREIYRNNHQKKFTFIKLMNKNTDINKIFAFKKDVNQNPKNGYNLFREQIIFTPFSNLLIYNNNNNNSNNISFEFNHNTINPTYNNNIIHPLCKYKNSNYINRKFSNIQSEDSPNDISHNKTKQKTLLFSWLKTIRKKQYYKIIGKLGIKKRNAGMYWEFYVNKRKKIRKKKRTI</sequence>
<evidence type="ECO:0000313" key="3">
    <source>
        <dbReference type="Proteomes" id="UP000072874"/>
    </source>
</evidence>
<evidence type="ECO:0000313" key="4">
    <source>
        <dbReference type="Proteomes" id="UP000072904"/>
    </source>
</evidence>
<reference evidence="1" key="2">
    <citation type="submission" date="2014-05" db="EMBL/GenBank/DDBJ databases">
        <authorList>
            <person name="Aslett A.Martin."/>
            <person name="De Silva Nishadi"/>
        </authorList>
    </citation>
    <scope>NUCLEOTIDE SEQUENCE</scope>
    <source>
        <strain evidence="1">YM</strain>
    </source>
</reference>
<dbReference type="VEuPathDB" id="PlasmoDB:PY03708"/>
<gene>
    <name evidence="2" type="ORF">PY17X_1312500</name>
    <name evidence="1" type="ORF">PYYM_1309500</name>
</gene>
<reference evidence="2" key="3">
    <citation type="submission" date="2014-05" db="EMBL/GenBank/DDBJ databases">
        <authorList>
            <person name="Aslett M.A."/>
            <person name="De Silva N."/>
        </authorList>
    </citation>
    <scope>NUCLEOTIDE SEQUENCE</scope>
    <source>
        <strain evidence="2">17X</strain>
    </source>
</reference>
<dbReference type="EMBL" id="LM993667">
    <property type="protein sequence ID" value="VTZ80503.1"/>
    <property type="molecule type" value="Genomic_DNA"/>
</dbReference>
<accession>A0A077Y8I1</accession>
<dbReference type="EMBL" id="LK934641">
    <property type="protein sequence ID" value="CDU19746.1"/>
    <property type="molecule type" value="Genomic_DNA"/>
</dbReference>
<dbReference type="RefSeq" id="XP_022813514.1">
    <property type="nucleotide sequence ID" value="XM_022957030.1"/>
</dbReference>
<dbReference type="OrthoDB" id="372503at2759"/>
<dbReference type="VEuPathDB" id="PlasmoDB:PY17X_1312500"/>
<dbReference type="OMA" id="KICKNHQ"/>
<dbReference type="AlphaFoldDB" id="A0A077Y8I1"/>
<dbReference type="VEuPathDB" id="PlasmoDB:Py17XNL_001302991"/>
<dbReference type="GeneID" id="3789226"/>
<organism evidence="1 4">
    <name type="scientific">Plasmodium yoelii</name>
    <dbReference type="NCBI Taxonomy" id="5861"/>
    <lineage>
        <taxon>Eukaryota</taxon>
        <taxon>Sar</taxon>
        <taxon>Alveolata</taxon>
        <taxon>Apicomplexa</taxon>
        <taxon>Aconoidasida</taxon>
        <taxon>Haemosporida</taxon>
        <taxon>Plasmodiidae</taxon>
        <taxon>Plasmodium</taxon>
        <taxon>Plasmodium (Vinckeia)</taxon>
    </lineage>
</organism>
<dbReference type="Proteomes" id="UP000072904">
    <property type="component" value="Chromosome 13"/>
</dbReference>
<evidence type="ECO:0000313" key="2">
    <source>
        <dbReference type="EMBL" id="VTZ80503.1"/>
    </source>
</evidence>
<reference evidence="2" key="4">
    <citation type="submission" date="2019-05" db="EMBL/GenBank/DDBJ databases">
        <authorList>
            <consortium name="Pathogen Informatics"/>
        </authorList>
    </citation>
    <scope>NUCLEOTIDE SEQUENCE</scope>
    <source>
        <strain evidence="2">17X</strain>
    </source>
</reference>
<reference evidence="3 4" key="1">
    <citation type="journal article" date="2014" name="BMC Biol.">
        <title>A comprehensive evaluation of rodent malaria parasite genomes and gene expression.</title>
        <authorList>
            <person name="Otto T.D."/>
            <person name="Bohme U."/>
            <person name="Jackson A.P."/>
            <person name="Hunt M."/>
            <person name="Franke-Fayard B."/>
            <person name="Hoeijmakers W.A."/>
            <person name="Religa A.A."/>
            <person name="Robertson L."/>
            <person name="Sanders M."/>
            <person name="Ogun S.A."/>
            <person name="Cunningham D."/>
            <person name="Erhart A."/>
            <person name="Billker O."/>
            <person name="Khan S.M."/>
            <person name="Stunnenberg H.G."/>
            <person name="Langhorne J."/>
            <person name="Holder A.A."/>
            <person name="Waters A.P."/>
            <person name="Newbold C.I."/>
            <person name="Pain A."/>
            <person name="Berriman M."/>
            <person name="Janse C.J."/>
        </authorList>
    </citation>
    <scope>NUCLEOTIDE SEQUENCE [LARGE SCALE GENOMIC DNA]</scope>
    <source>
        <strain evidence="2 3">17X</strain>
        <strain evidence="1 4">YM</strain>
    </source>
</reference>